<protein>
    <recommendedName>
        <fullName evidence="1">BIG2 domain-containing protein</fullName>
    </recommendedName>
</protein>
<dbReference type="SMART" id="SM00635">
    <property type="entry name" value="BID_2"/>
    <property type="match status" value="1"/>
</dbReference>
<dbReference type="HOGENOM" id="CLU_077899_1_0_6"/>
<evidence type="ECO:0000313" key="2">
    <source>
        <dbReference type="EMBL" id="ABG13445.1"/>
    </source>
</evidence>
<dbReference type="InterPro" id="IPR014918">
    <property type="entry name" value="Phage_tail_3"/>
</dbReference>
<reference evidence="2 3" key="1">
    <citation type="journal article" date="2006" name="J. Bacteriol.">
        <title>Complete genome sequence of Yersinia pestis strains Antiqua and Nepal516: evidence of gene reduction in an emerging pathogen.</title>
        <authorList>
            <person name="Chain P.S."/>
            <person name="Hu P."/>
            <person name="Malfatti S.A."/>
            <person name="Radnedge L."/>
            <person name="Larimer F."/>
            <person name="Vergez L.M."/>
            <person name="Worsham P."/>
            <person name="Chu M.C."/>
            <person name="Andersen G.L."/>
        </authorList>
    </citation>
    <scope>NUCLEOTIDE SEQUENCE [LARGE SCALE GENOMIC DNA]</scope>
    <source>
        <strain evidence="2 3">Antiqua</strain>
    </source>
</reference>
<dbReference type="GeneID" id="57976548"/>
<dbReference type="Pfam" id="PF08813">
    <property type="entry name" value="Phage_tail_3"/>
    <property type="match status" value="1"/>
</dbReference>
<feature type="domain" description="BIG2" evidence="1">
    <location>
        <begin position="223"/>
        <end position="301"/>
    </location>
</feature>
<dbReference type="Proteomes" id="UP000001971">
    <property type="component" value="Chromosome"/>
</dbReference>
<dbReference type="KEGG" id="ypa:YPA_1478"/>
<name>A0A0E1NS17_YERPA</name>
<dbReference type="Pfam" id="PF02368">
    <property type="entry name" value="Big_2"/>
    <property type="match status" value="1"/>
</dbReference>
<accession>A0A0E1NS17</accession>
<sequence length="306" mass="31683">MGFALPNGAGIYLAKTYETEVAVTAVSNAVDAVLTVATGHDIAEGDIVQLTSSWGALNDLAAKVTASTTTSLTLGSIDTSNTDRFAVGGGVGTVKKIASWIEIPQITEVANSGGDQQMIQIQFLSDTRQRNLNTFKAAQSQTLTLAHDYSQPVYPVLRAADESEQTLATYMYVPKAKENRYSTVKVSFNDIPTTAINAIETVAVVFNLQSQAMTFYKAGIAVPVTGVTLNKTTTILAVAATETLTATVAPANATNKSGAWSSSAPTKATVDPVTGVVTGVAAGSVNIIYTTADGAKTATCAVTVTA</sequence>
<dbReference type="SMR" id="A0A0E1NS17"/>
<dbReference type="SUPFAM" id="SSF49373">
    <property type="entry name" value="Invasin/intimin cell-adhesion fragments"/>
    <property type="match status" value="1"/>
</dbReference>
<dbReference type="AlphaFoldDB" id="A0A0E1NS17"/>
<dbReference type="PATRIC" id="fig|360102.15.peg.50"/>
<dbReference type="RefSeq" id="WP_002211713.1">
    <property type="nucleotide sequence ID" value="NC_008150.1"/>
</dbReference>
<evidence type="ECO:0000313" key="3">
    <source>
        <dbReference type="Proteomes" id="UP000001971"/>
    </source>
</evidence>
<proteinExistence type="predicted"/>
<gene>
    <name evidence="2" type="ordered locus">YPA_1478</name>
</gene>
<dbReference type="EMBL" id="CP000308">
    <property type="protein sequence ID" value="ABG13445.1"/>
    <property type="molecule type" value="Genomic_DNA"/>
</dbReference>
<dbReference type="InterPro" id="IPR008964">
    <property type="entry name" value="Invasin/intimin_cell_adhesion"/>
</dbReference>
<dbReference type="Gene3D" id="2.60.40.1080">
    <property type="match status" value="1"/>
</dbReference>
<dbReference type="InterPro" id="IPR003343">
    <property type="entry name" value="Big_2"/>
</dbReference>
<evidence type="ECO:0000259" key="1">
    <source>
        <dbReference type="SMART" id="SM00635"/>
    </source>
</evidence>
<organism evidence="2 3">
    <name type="scientific">Yersinia pestis bv. Antiqua (strain Antiqua)</name>
    <dbReference type="NCBI Taxonomy" id="360102"/>
    <lineage>
        <taxon>Bacteria</taxon>
        <taxon>Pseudomonadati</taxon>
        <taxon>Pseudomonadota</taxon>
        <taxon>Gammaproteobacteria</taxon>
        <taxon>Enterobacterales</taxon>
        <taxon>Yersiniaceae</taxon>
        <taxon>Yersinia</taxon>
    </lineage>
</organism>